<reference evidence="15 16" key="1">
    <citation type="submission" date="2019-05" db="EMBL/GenBank/DDBJ databases">
        <title>A Chromosome-scale Meerkat (S. suricatta) Genome Assembly.</title>
        <authorList>
            <person name="Dudchenko O."/>
            <person name="Lieberman Aiden E."/>
            <person name="Tung J."/>
            <person name="Barreiro L.B."/>
            <person name="Clutton-Brock T.H."/>
        </authorList>
    </citation>
    <scope>NUCLEOTIDE SEQUENCE [LARGE SCALE GENOMIC DNA]</scope>
</reference>
<evidence type="ECO:0000259" key="14">
    <source>
        <dbReference type="PROSITE" id="PS01033"/>
    </source>
</evidence>
<dbReference type="PRINTS" id="PR00612">
    <property type="entry name" value="ALPHAHAEM"/>
</dbReference>
<keyword evidence="7" id="KW-0561">Oxygen transport</keyword>
<evidence type="ECO:0000256" key="8">
    <source>
        <dbReference type="ARBA" id="ARBA00022723"/>
    </source>
</evidence>
<evidence type="ECO:0000256" key="1">
    <source>
        <dbReference type="ARBA" id="ARBA00008705"/>
    </source>
</evidence>
<dbReference type="InterPro" id="IPR012292">
    <property type="entry name" value="Globin/Proto"/>
</dbReference>
<evidence type="ECO:0000256" key="7">
    <source>
        <dbReference type="ARBA" id="ARBA00022621"/>
    </source>
</evidence>
<name>A0A673TUS8_SURSU</name>
<dbReference type="GO" id="GO:0019825">
    <property type="term" value="F:oxygen binding"/>
    <property type="evidence" value="ECO:0007669"/>
    <property type="project" value="InterPro"/>
</dbReference>
<evidence type="ECO:0000256" key="11">
    <source>
        <dbReference type="ARBA" id="ARBA00032063"/>
    </source>
</evidence>
<keyword evidence="8" id="KW-0479">Metal-binding</keyword>
<dbReference type="InterPro" id="IPR050056">
    <property type="entry name" value="Hemoglobin_oxygen_transport"/>
</dbReference>
<evidence type="ECO:0000256" key="9">
    <source>
        <dbReference type="ARBA" id="ARBA00023004"/>
    </source>
</evidence>
<dbReference type="GO" id="GO:0046872">
    <property type="term" value="F:metal ion binding"/>
    <property type="evidence" value="ECO:0007669"/>
    <property type="project" value="UniProtKB-KW"/>
</dbReference>
<reference evidence="15" key="3">
    <citation type="submission" date="2025-09" db="UniProtKB">
        <authorList>
            <consortium name="Ensembl"/>
        </authorList>
    </citation>
    <scope>IDENTIFICATION</scope>
</reference>
<keyword evidence="6" id="KW-0349">Heme</keyword>
<dbReference type="GO" id="GO:0020037">
    <property type="term" value="F:heme binding"/>
    <property type="evidence" value="ECO:0007669"/>
    <property type="project" value="InterPro"/>
</dbReference>
<proteinExistence type="inferred from homology"/>
<dbReference type="GO" id="GO:0005833">
    <property type="term" value="C:hemoglobin complex"/>
    <property type="evidence" value="ECO:0007669"/>
    <property type="project" value="InterPro"/>
</dbReference>
<dbReference type="GO" id="GO:0042744">
    <property type="term" value="P:hydrogen peroxide catabolic process"/>
    <property type="evidence" value="ECO:0007669"/>
    <property type="project" value="TreeGrafter"/>
</dbReference>
<comment type="function">
    <text evidence="12">Hemopressin acts as an antagonist peptide of the cannabinoid receptor CNR1. Hemopressin-binding efficiently blocks cannabinoid receptor CNR1 and subsequent signaling.</text>
</comment>
<dbReference type="PROSITE" id="PS01033">
    <property type="entry name" value="GLOBIN"/>
    <property type="match status" value="1"/>
</dbReference>
<evidence type="ECO:0000256" key="2">
    <source>
        <dbReference type="ARBA" id="ARBA00011125"/>
    </source>
</evidence>
<feature type="domain" description="Globin" evidence="14">
    <location>
        <begin position="2"/>
        <end position="140"/>
    </location>
</feature>
<comment type="similarity">
    <text evidence="1">Belongs to the globin family.</text>
</comment>
<organism evidence="15 16">
    <name type="scientific">Suricata suricatta</name>
    <name type="common">Meerkat</name>
    <dbReference type="NCBI Taxonomy" id="37032"/>
    <lineage>
        <taxon>Eukaryota</taxon>
        <taxon>Metazoa</taxon>
        <taxon>Chordata</taxon>
        <taxon>Craniata</taxon>
        <taxon>Vertebrata</taxon>
        <taxon>Euteleostomi</taxon>
        <taxon>Mammalia</taxon>
        <taxon>Eutheria</taxon>
        <taxon>Laurasiatheria</taxon>
        <taxon>Carnivora</taxon>
        <taxon>Feliformia</taxon>
        <taxon>Herpestidae</taxon>
        <taxon>Suricata</taxon>
    </lineage>
</organism>
<keyword evidence="4" id="KW-0813">Transport</keyword>
<dbReference type="GO" id="GO:0072562">
    <property type="term" value="C:blood microparticle"/>
    <property type="evidence" value="ECO:0007669"/>
    <property type="project" value="TreeGrafter"/>
</dbReference>
<keyword evidence="5" id="KW-0597">Phosphoprotein</keyword>
<dbReference type="SUPFAM" id="SSF46458">
    <property type="entry name" value="Globin-like"/>
    <property type="match status" value="1"/>
</dbReference>
<evidence type="ECO:0000256" key="10">
    <source>
        <dbReference type="ARBA" id="ARBA00030561"/>
    </source>
</evidence>
<evidence type="ECO:0000256" key="5">
    <source>
        <dbReference type="ARBA" id="ARBA00022553"/>
    </source>
</evidence>
<keyword evidence="9" id="KW-0408">Iron</keyword>
<reference evidence="15" key="2">
    <citation type="submission" date="2025-08" db="UniProtKB">
        <authorList>
            <consortium name="Ensembl"/>
        </authorList>
    </citation>
    <scope>IDENTIFICATION</scope>
</reference>
<accession>A0A673TUS8</accession>
<comment type="subunit">
    <text evidence="2">Heterotetramer of two alpha chains and two beta chains.</text>
</comment>
<protein>
    <recommendedName>
        <fullName evidence="3">Hemoglobin subunit alpha</fullName>
    </recommendedName>
    <alternativeName>
        <fullName evidence="11">Alpha-globin</fullName>
    </alternativeName>
    <alternativeName>
        <fullName evidence="10">Hemoglobin alpha chain</fullName>
    </alternativeName>
</protein>
<dbReference type="GO" id="GO:0031720">
    <property type="term" value="F:haptoglobin binding"/>
    <property type="evidence" value="ECO:0007669"/>
    <property type="project" value="TreeGrafter"/>
</dbReference>
<dbReference type="InterPro" id="IPR002338">
    <property type="entry name" value="Hemoglobin_a-typ"/>
</dbReference>
<dbReference type="PANTHER" id="PTHR11442:SF15">
    <property type="entry name" value="HEMOGLOBIN SUBUNIT THETA-1"/>
    <property type="match status" value="1"/>
</dbReference>
<feature type="region of interest" description="Disordered" evidence="13">
    <location>
        <begin position="45"/>
        <end position="96"/>
    </location>
</feature>
<evidence type="ECO:0000256" key="13">
    <source>
        <dbReference type="SAM" id="MobiDB-lite"/>
    </source>
</evidence>
<dbReference type="Proteomes" id="UP000472268">
    <property type="component" value="Chromosome 8"/>
</dbReference>
<keyword evidence="16" id="KW-1185">Reference proteome</keyword>
<sequence length="140" mass="14987">MVLSAADKSNIKAAWDKIGSHGGEYGMVRAWGTMHPEAPVWGPAQHLLPCPEAGPPEAHDSPLAGQQRRARAWEPALPQASGPHGKVRSRPDDSLPPQHLGHCLLVTLARHYPGDFSPALHASLDTFLRHVTSALASSYG</sequence>
<dbReference type="GO" id="GO:0031838">
    <property type="term" value="C:haptoglobin-hemoglobin complex"/>
    <property type="evidence" value="ECO:0007669"/>
    <property type="project" value="TreeGrafter"/>
</dbReference>
<evidence type="ECO:0000256" key="6">
    <source>
        <dbReference type="ARBA" id="ARBA00022617"/>
    </source>
</evidence>
<dbReference type="GO" id="GO:0005344">
    <property type="term" value="F:oxygen carrier activity"/>
    <property type="evidence" value="ECO:0007669"/>
    <property type="project" value="UniProtKB-KW"/>
</dbReference>
<dbReference type="GO" id="GO:0004601">
    <property type="term" value="F:peroxidase activity"/>
    <property type="evidence" value="ECO:0007669"/>
    <property type="project" value="TreeGrafter"/>
</dbReference>
<dbReference type="Gene3D" id="1.10.490.10">
    <property type="entry name" value="Globins"/>
    <property type="match status" value="1"/>
</dbReference>
<dbReference type="PANTHER" id="PTHR11442">
    <property type="entry name" value="HEMOGLOBIN FAMILY MEMBER"/>
    <property type="match status" value="1"/>
</dbReference>
<dbReference type="GO" id="GO:0043177">
    <property type="term" value="F:organic acid binding"/>
    <property type="evidence" value="ECO:0007669"/>
    <property type="project" value="TreeGrafter"/>
</dbReference>
<evidence type="ECO:0000313" key="15">
    <source>
        <dbReference type="Ensembl" id="ENSSSUP00005012771.1"/>
    </source>
</evidence>
<dbReference type="InterPro" id="IPR000971">
    <property type="entry name" value="Globin"/>
</dbReference>
<evidence type="ECO:0000256" key="4">
    <source>
        <dbReference type="ARBA" id="ARBA00022448"/>
    </source>
</evidence>
<evidence type="ECO:0000313" key="16">
    <source>
        <dbReference type="Proteomes" id="UP000472268"/>
    </source>
</evidence>
<dbReference type="AlphaFoldDB" id="A0A673TUS8"/>
<evidence type="ECO:0000256" key="12">
    <source>
        <dbReference type="ARBA" id="ARBA00034095"/>
    </source>
</evidence>
<dbReference type="Ensembl" id="ENSSSUT00005014615.1">
    <property type="protein sequence ID" value="ENSSSUP00005012771.1"/>
    <property type="gene ID" value="ENSSSUG00005008222.1"/>
</dbReference>
<evidence type="ECO:0000256" key="3">
    <source>
        <dbReference type="ARBA" id="ARBA00019545"/>
    </source>
</evidence>
<dbReference type="InterPro" id="IPR009050">
    <property type="entry name" value="Globin-like_sf"/>
</dbReference>